<dbReference type="InterPro" id="IPR036514">
    <property type="entry name" value="SGNH_hydro_sf"/>
</dbReference>
<organism evidence="1 2">
    <name type="scientific">Kribbella sancticallisti</name>
    <dbReference type="NCBI Taxonomy" id="460087"/>
    <lineage>
        <taxon>Bacteria</taxon>
        <taxon>Bacillati</taxon>
        <taxon>Actinomycetota</taxon>
        <taxon>Actinomycetes</taxon>
        <taxon>Propionibacteriales</taxon>
        <taxon>Kribbellaceae</taxon>
        <taxon>Kribbella</taxon>
    </lineage>
</organism>
<accession>A0ABP4PX43</accession>
<dbReference type="Proteomes" id="UP001500393">
    <property type="component" value="Unassembled WGS sequence"/>
</dbReference>
<evidence type="ECO:0000313" key="2">
    <source>
        <dbReference type="Proteomes" id="UP001500393"/>
    </source>
</evidence>
<sequence length="213" mass="23427">MVPPGGYGSGSLTPWRSLTRSISPAAQIQDVVEADGLFLFGDSIAVQDEDALAFDLWRRTSTTLAVDAWAGRPTGPAVDVLARWAKTYGLPHRILMATGTNDVFTPPLFGGQIDRVMRLAGPSRAVYWVNVHVGRFKDSTAIQTADQRNTKWINLQLDTARKRYPNLVIIRWAEFLAARPDQVRTYLRDGVHTTIPVGQDARNALIVDAIASA</sequence>
<protein>
    <recommendedName>
        <fullName evidence="3">SGNH hydrolase-type esterase domain-containing protein</fullName>
    </recommendedName>
</protein>
<dbReference type="Gene3D" id="3.40.50.1110">
    <property type="entry name" value="SGNH hydrolase"/>
    <property type="match status" value="1"/>
</dbReference>
<dbReference type="SUPFAM" id="SSF52266">
    <property type="entry name" value="SGNH hydrolase"/>
    <property type="match status" value="1"/>
</dbReference>
<evidence type="ECO:0008006" key="3">
    <source>
        <dbReference type="Google" id="ProtNLM"/>
    </source>
</evidence>
<proteinExistence type="predicted"/>
<keyword evidence="2" id="KW-1185">Reference proteome</keyword>
<reference evidence="2" key="1">
    <citation type="journal article" date="2019" name="Int. J. Syst. Evol. Microbiol.">
        <title>The Global Catalogue of Microorganisms (GCM) 10K type strain sequencing project: providing services to taxonomists for standard genome sequencing and annotation.</title>
        <authorList>
            <consortium name="The Broad Institute Genomics Platform"/>
            <consortium name="The Broad Institute Genome Sequencing Center for Infectious Disease"/>
            <person name="Wu L."/>
            <person name="Ma J."/>
        </authorList>
    </citation>
    <scope>NUCLEOTIDE SEQUENCE [LARGE SCALE GENOMIC DNA]</scope>
    <source>
        <strain evidence="2">JCM 14969</strain>
    </source>
</reference>
<name>A0ABP4PX43_9ACTN</name>
<evidence type="ECO:0000313" key="1">
    <source>
        <dbReference type="EMBL" id="GAA1591271.1"/>
    </source>
</evidence>
<comment type="caution">
    <text evidence="1">The sequence shown here is derived from an EMBL/GenBank/DDBJ whole genome shotgun (WGS) entry which is preliminary data.</text>
</comment>
<gene>
    <name evidence="1" type="ORF">GCM10009789_51540</name>
</gene>
<dbReference type="EMBL" id="BAAAOS010000037">
    <property type="protein sequence ID" value="GAA1591271.1"/>
    <property type="molecule type" value="Genomic_DNA"/>
</dbReference>